<organism evidence="1">
    <name type="scientific">Puccinia triticina (isolate 1-1 / race 1 (BBBD))</name>
    <name type="common">Brown leaf rust fungus</name>
    <dbReference type="NCBI Taxonomy" id="630390"/>
    <lineage>
        <taxon>Eukaryota</taxon>
        <taxon>Fungi</taxon>
        <taxon>Dikarya</taxon>
        <taxon>Basidiomycota</taxon>
        <taxon>Pucciniomycotina</taxon>
        <taxon>Pucciniomycetes</taxon>
        <taxon>Pucciniales</taxon>
        <taxon>Pucciniaceae</taxon>
        <taxon>Puccinia</taxon>
    </lineage>
</organism>
<feature type="non-terminal residue" evidence="1">
    <location>
        <position position="1"/>
    </location>
</feature>
<reference evidence="2" key="4">
    <citation type="submission" date="2025-05" db="UniProtKB">
        <authorList>
            <consortium name="EnsemblFungi"/>
        </authorList>
    </citation>
    <scope>IDENTIFICATION</scope>
    <source>
        <strain evidence="2">isolate 1-1 / race 1 (BBBD)</strain>
    </source>
</reference>
<reference evidence="1" key="1">
    <citation type="submission" date="2009-11" db="EMBL/GenBank/DDBJ databases">
        <authorList>
            <consortium name="The Broad Institute Genome Sequencing Platform"/>
            <person name="Ward D."/>
            <person name="Feldgarden M."/>
            <person name="Earl A."/>
            <person name="Young S.K."/>
            <person name="Zeng Q."/>
            <person name="Koehrsen M."/>
            <person name="Alvarado L."/>
            <person name="Berlin A."/>
            <person name="Bochicchio J."/>
            <person name="Borenstein D."/>
            <person name="Chapman S.B."/>
            <person name="Chen Z."/>
            <person name="Engels R."/>
            <person name="Freedman E."/>
            <person name="Gellesch M."/>
            <person name="Goldberg J."/>
            <person name="Griggs A."/>
            <person name="Gujja S."/>
            <person name="Heilman E."/>
            <person name="Heiman D."/>
            <person name="Hepburn T."/>
            <person name="Howarth C."/>
            <person name="Jen D."/>
            <person name="Larson L."/>
            <person name="Lewis B."/>
            <person name="Mehta T."/>
            <person name="Park D."/>
            <person name="Pearson M."/>
            <person name="Roberts A."/>
            <person name="Saif S."/>
            <person name="Shea T."/>
            <person name="Shenoy N."/>
            <person name="Sisk P."/>
            <person name="Stolte C."/>
            <person name="Sykes S."/>
            <person name="Thomson T."/>
            <person name="Walk T."/>
            <person name="White J."/>
            <person name="Yandava C."/>
            <person name="Izard J."/>
            <person name="Baranova O.V."/>
            <person name="Blanton J.M."/>
            <person name="Tanner A.C."/>
            <person name="Dewhirst F.E."/>
            <person name="Haas B."/>
            <person name="Nusbaum C."/>
            <person name="Birren B."/>
        </authorList>
    </citation>
    <scope>NUCLEOTIDE SEQUENCE [LARGE SCALE GENOMIC DNA]</scope>
    <source>
        <strain evidence="1">1-1 BBBD Race 1</strain>
    </source>
</reference>
<keyword evidence="3" id="KW-1185">Reference proteome</keyword>
<accession>A0A180G091</accession>
<evidence type="ECO:0000313" key="1">
    <source>
        <dbReference type="EMBL" id="OAV85263.1"/>
    </source>
</evidence>
<gene>
    <name evidence="1" type="ORF">PTTG_09384</name>
</gene>
<name>A0A180G091_PUCT1</name>
<dbReference type="VEuPathDB" id="FungiDB:PTTG_09384"/>
<evidence type="ECO:0008006" key="4">
    <source>
        <dbReference type="Google" id="ProtNLM"/>
    </source>
</evidence>
<dbReference type="OrthoDB" id="2505882at2759"/>
<proteinExistence type="predicted"/>
<evidence type="ECO:0000313" key="2">
    <source>
        <dbReference type="EnsemblFungi" id="PTTG_09384-t43_1-p1"/>
    </source>
</evidence>
<protein>
    <recommendedName>
        <fullName evidence="4">HAT C-terminal dimerisation domain-containing protein</fullName>
    </recommendedName>
</protein>
<dbReference type="Proteomes" id="UP000005240">
    <property type="component" value="Unassembled WGS sequence"/>
</dbReference>
<dbReference type="AlphaFoldDB" id="A0A180G091"/>
<dbReference type="EMBL" id="ADAS02005569">
    <property type="protein sequence ID" value="OAV85263.1"/>
    <property type="molecule type" value="Genomic_DNA"/>
</dbReference>
<evidence type="ECO:0000313" key="3">
    <source>
        <dbReference type="Proteomes" id="UP000005240"/>
    </source>
</evidence>
<feature type="non-terminal residue" evidence="1">
    <location>
        <position position="237"/>
    </location>
</feature>
<sequence>STRGAARISHVVVFIDQITSHLSTAISEKQQDYPPALRNACRAGLQLTNKYYTLTDCSPLYRVAMADFLNLLVLHPSFKDKYFKLAKWQPEWIVESIRLTRQMWETHYKLLPQPTSTSEPPPIPQKAPMGVLAGLGSASEARLGNTTSDPLNIWLTGRLHLDDQGMPVNALKWWIQQRCKGNTHGGLLQMALDVLSCPGEFFYPFYHVITKLLTSFVSPTATTVDVERAFSFGRDYV</sequence>
<dbReference type="EnsemblFungi" id="PTTG_09384-t43_1">
    <property type="protein sequence ID" value="PTTG_09384-t43_1-p1"/>
    <property type="gene ID" value="PTTG_09384"/>
</dbReference>
<reference evidence="2 3" key="3">
    <citation type="journal article" date="2017" name="G3 (Bethesda)">
        <title>Comparative analysis highlights variable genome content of wheat rusts and divergence of the mating loci.</title>
        <authorList>
            <person name="Cuomo C.A."/>
            <person name="Bakkeren G."/>
            <person name="Khalil H.B."/>
            <person name="Panwar V."/>
            <person name="Joly D."/>
            <person name="Linning R."/>
            <person name="Sakthikumar S."/>
            <person name="Song X."/>
            <person name="Adiconis X."/>
            <person name="Fan L."/>
            <person name="Goldberg J.M."/>
            <person name="Levin J.Z."/>
            <person name="Young S."/>
            <person name="Zeng Q."/>
            <person name="Anikster Y."/>
            <person name="Bruce M."/>
            <person name="Wang M."/>
            <person name="Yin C."/>
            <person name="McCallum B."/>
            <person name="Szabo L.J."/>
            <person name="Hulbert S."/>
            <person name="Chen X."/>
            <person name="Fellers J.P."/>
        </authorList>
    </citation>
    <scope>NUCLEOTIDE SEQUENCE</scope>
    <source>
        <strain evidence="2">isolate 1-1 / race 1 (BBBD)</strain>
        <strain evidence="3">Isolate 1-1 / race 1 (BBBD)</strain>
    </source>
</reference>
<reference evidence="1" key="2">
    <citation type="submission" date="2016-05" db="EMBL/GenBank/DDBJ databases">
        <title>Comparative analysis highlights variable genome content of wheat rusts and divergence of the mating loci.</title>
        <authorList>
            <person name="Cuomo C.A."/>
            <person name="Bakkeren G."/>
            <person name="Szabo L."/>
            <person name="Khalil H."/>
            <person name="Joly D."/>
            <person name="Goldberg J."/>
            <person name="Young S."/>
            <person name="Zeng Q."/>
            <person name="Fellers J."/>
        </authorList>
    </citation>
    <scope>NUCLEOTIDE SEQUENCE [LARGE SCALE GENOMIC DNA]</scope>
    <source>
        <strain evidence="1">1-1 BBBD Race 1</strain>
    </source>
</reference>